<dbReference type="InterPro" id="IPR027417">
    <property type="entry name" value="P-loop_NTPase"/>
</dbReference>
<name>F2KS53_ARCVS</name>
<dbReference type="Pfam" id="PF06745">
    <property type="entry name" value="ATPase"/>
    <property type="match status" value="1"/>
</dbReference>
<keyword evidence="1" id="KW-0547">Nucleotide-binding</keyword>
<dbReference type="Proteomes" id="UP000008136">
    <property type="component" value="Chromosome"/>
</dbReference>
<keyword evidence="2" id="KW-0067">ATP-binding</keyword>
<dbReference type="SUPFAM" id="SSF52540">
    <property type="entry name" value="P-loop containing nucleoside triphosphate hydrolases"/>
    <property type="match status" value="1"/>
</dbReference>
<keyword evidence="5" id="KW-1185">Reference proteome</keyword>
<dbReference type="GeneID" id="10395132"/>
<proteinExistence type="predicted"/>
<evidence type="ECO:0000313" key="5">
    <source>
        <dbReference type="Proteomes" id="UP000008136"/>
    </source>
</evidence>
<dbReference type="STRING" id="693661.Arcve_1999"/>
<dbReference type="OrthoDB" id="49590at2157"/>
<dbReference type="RefSeq" id="WP_013684644.1">
    <property type="nucleotide sequence ID" value="NC_015320.1"/>
</dbReference>
<feature type="domain" description="KaiC-like" evidence="3">
    <location>
        <begin position="5"/>
        <end position="223"/>
    </location>
</feature>
<gene>
    <name evidence="4" type="ordered locus">Arcve_1999</name>
</gene>
<accession>F2KS53</accession>
<evidence type="ECO:0000256" key="2">
    <source>
        <dbReference type="ARBA" id="ARBA00022840"/>
    </source>
</evidence>
<protein>
    <recommendedName>
        <fullName evidence="3">KaiC-like domain-containing protein</fullName>
    </recommendedName>
</protein>
<dbReference type="KEGG" id="ave:Arcve_1999"/>
<dbReference type="EMBL" id="CP002588">
    <property type="protein sequence ID" value="AEA47992.1"/>
    <property type="molecule type" value="Genomic_DNA"/>
</dbReference>
<dbReference type="Gene3D" id="3.40.50.300">
    <property type="entry name" value="P-loop containing nucleotide triphosphate hydrolases"/>
    <property type="match status" value="1"/>
</dbReference>
<dbReference type="PANTHER" id="PTHR43637:SF2">
    <property type="entry name" value="PROTEIN GVPD 1"/>
    <property type="match status" value="1"/>
</dbReference>
<dbReference type="PANTHER" id="PTHR43637">
    <property type="entry name" value="UPF0273 PROTEIN TM_0370"/>
    <property type="match status" value="1"/>
</dbReference>
<evidence type="ECO:0000256" key="1">
    <source>
        <dbReference type="ARBA" id="ARBA00022741"/>
    </source>
</evidence>
<dbReference type="AlphaFoldDB" id="F2KS53"/>
<evidence type="ECO:0000313" key="4">
    <source>
        <dbReference type="EMBL" id="AEA47992.1"/>
    </source>
</evidence>
<organism evidence="4 5">
    <name type="scientific">Archaeoglobus veneficus (strain DSM 11195 / SNP6)</name>
    <dbReference type="NCBI Taxonomy" id="693661"/>
    <lineage>
        <taxon>Archaea</taxon>
        <taxon>Methanobacteriati</taxon>
        <taxon>Methanobacteriota</taxon>
        <taxon>Archaeoglobi</taxon>
        <taxon>Archaeoglobales</taxon>
        <taxon>Archaeoglobaceae</taxon>
        <taxon>Archaeoglobus</taxon>
    </lineage>
</organism>
<sequence>MRQFKTGILSLDAQLRGGFPEGSVILILEDPGAGGDVLSYHFAVEGAKSGDKVLYVSTDDPADYIRESMRCLDGDTIEKIEILDFVSPKLQSATPRDFLRRMRYDPLNGLRTLLNTESFDRVVVNNLTFFLLHYDKEEVFKLIEDFSMYSKRDNSVYLIMLTKGMFDSRTETAMKHVADGVIELTLKEVENEMQRRLKFLKLKRILVPKAILRYDITEKGIKMESVMRVL</sequence>
<dbReference type="HOGENOM" id="CLU_023669_3_1_2"/>
<evidence type="ECO:0000259" key="3">
    <source>
        <dbReference type="Pfam" id="PF06745"/>
    </source>
</evidence>
<dbReference type="InterPro" id="IPR014774">
    <property type="entry name" value="KaiC-like_dom"/>
</dbReference>
<reference evidence="4 5" key="1">
    <citation type="submission" date="2011-03" db="EMBL/GenBank/DDBJ databases">
        <title>The complete genome of Archaeoglobus veneficus SNP6.</title>
        <authorList>
            <consortium name="US DOE Joint Genome Institute (JGI-PGF)"/>
            <person name="Lucas S."/>
            <person name="Copeland A."/>
            <person name="Lapidus A."/>
            <person name="Bruce D."/>
            <person name="Goodwin L."/>
            <person name="Pitluck S."/>
            <person name="Kyrpides N."/>
            <person name="Mavromatis K."/>
            <person name="Pagani I."/>
            <person name="Ivanova N."/>
            <person name="Mikhailova N."/>
            <person name="Lu M."/>
            <person name="Detter J.C."/>
            <person name="Tapia R."/>
            <person name="Han C."/>
            <person name="Land M."/>
            <person name="Hauser L."/>
            <person name="Markowitz V."/>
            <person name="Cheng J.-F."/>
            <person name="Hugenholtz P."/>
            <person name="Woyke T."/>
            <person name="Wu D."/>
            <person name="Spring S."/>
            <person name="Brambilla E."/>
            <person name="Klenk H.-P."/>
            <person name="Eisen J.A."/>
        </authorList>
    </citation>
    <scope>NUCLEOTIDE SEQUENCE [LARGE SCALE GENOMIC DNA]</scope>
    <source>
        <strain>SNP6</strain>
    </source>
</reference>
<dbReference type="eggNOG" id="arCOG01171">
    <property type="taxonomic scope" value="Archaea"/>
</dbReference>
<dbReference type="GO" id="GO:0005524">
    <property type="term" value="F:ATP binding"/>
    <property type="evidence" value="ECO:0007669"/>
    <property type="project" value="UniProtKB-KW"/>
</dbReference>